<protein>
    <recommendedName>
        <fullName evidence="5">TIL domain-containing protein</fullName>
    </recommendedName>
</protein>
<evidence type="ECO:0000313" key="3">
    <source>
        <dbReference type="EMBL" id="KAK0412495.1"/>
    </source>
</evidence>
<keyword evidence="4" id="KW-1185">Reference proteome</keyword>
<comment type="caution">
    <text evidence="3">The sequence shown here is derived from an EMBL/GenBank/DDBJ whole genome shotgun (WGS) entry which is preliminary data.</text>
</comment>
<evidence type="ECO:0000313" key="4">
    <source>
        <dbReference type="Proteomes" id="UP001175271"/>
    </source>
</evidence>
<gene>
    <name evidence="3" type="ORF">QR680_006245</name>
</gene>
<reference evidence="3" key="1">
    <citation type="submission" date="2023-06" db="EMBL/GenBank/DDBJ databases">
        <title>Genomic analysis of the entomopathogenic nematode Steinernema hermaphroditum.</title>
        <authorList>
            <person name="Schwarz E.M."/>
            <person name="Heppert J.K."/>
            <person name="Baniya A."/>
            <person name="Schwartz H.T."/>
            <person name="Tan C.-H."/>
            <person name="Antoshechkin I."/>
            <person name="Sternberg P.W."/>
            <person name="Goodrich-Blair H."/>
            <person name="Dillman A.R."/>
        </authorList>
    </citation>
    <scope>NUCLEOTIDE SEQUENCE</scope>
    <source>
        <strain evidence="3">PS9179</strain>
        <tissue evidence="3">Whole animal</tissue>
    </source>
</reference>
<dbReference type="Gene3D" id="2.10.25.10">
    <property type="entry name" value="Laminin"/>
    <property type="match status" value="1"/>
</dbReference>
<dbReference type="SUPFAM" id="SSF57567">
    <property type="entry name" value="Serine protease inhibitors"/>
    <property type="match status" value="1"/>
</dbReference>
<feature type="signal peptide" evidence="2">
    <location>
        <begin position="1"/>
        <end position="19"/>
    </location>
</feature>
<evidence type="ECO:0000256" key="2">
    <source>
        <dbReference type="SAM" id="SignalP"/>
    </source>
</evidence>
<dbReference type="Proteomes" id="UP001175271">
    <property type="component" value="Unassembled WGS sequence"/>
</dbReference>
<dbReference type="GO" id="GO:0004867">
    <property type="term" value="F:serine-type endopeptidase inhibitor activity"/>
    <property type="evidence" value="ECO:0007669"/>
    <property type="project" value="UniProtKB-KW"/>
</dbReference>
<feature type="chain" id="PRO_5041352812" description="TIL domain-containing protein" evidence="2">
    <location>
        <begin position="20"/>
        <end position="95"/>
    </location>
</feature>
<proteinExistence type="predicted"/>
<sequence length="95" mass="10838">MQLLYIVVFFACLATLSNSATIKYLTDLTFCGEHTYYTEDYHCSVASCVVPEAECSPKWKFRGCVCEDGYIRDDMYQCIRREACKKSKDANGGDF</sequence>
<dbReference type="InterPro" id="IPR036084">
    <property type="entry name" value="Ser_inhib-like_sf"/>
</dbReference>
<keyword evidence="2" id="KW-0732">Signal</keyword>
<keyword evidence="1" id="KW-0722">Serine protease inhibitor</keyword>
<dbReference type="AlphaFoldDB" id="A0AA39HUS8"/>
<evidence type="ECO:0000256" key="1">
    <source>
        <dbReference type="ARBA" id="ARBA00022900"/>
    </source>
</evidence>
<organism evidence="3 4">
    <name type="scientific">Steinernema hermaphroditum</name>
    <dbReference type="NCBI Taxonomy" id="289476"/>
    <lineage>
        <taxon>Eukaryota</taxon>
        <taxon>Metazoa</taxon>
        <taxon>Ecdysozoa</taxon>
        <taxon>Nematoda</taxon>
        <taxon>Chromadorea</taxon>
        <taxon>Rhabditida</taxon>
        <taxon>Tylenchina</taxon>
        <taxon>Panagrolaimomorpha</taxon>
        <taxon>Strongyloidoidea</taxon>
        <taxon>Steinernematidae</taxon>
        <taxon>Steinernema</taxon>
    </lineage>
</organism>
<accession>A0AA39HUS8</accession>
<keyword evidence="1" id="KW-0646">Protease inhibitor</keyword>
<dbReference type="EMBL" id="JAUCMV010000003">
    <property type="protein sequence ID" value="KAK0412495.1"/>
    <property type="molecule type" value="Genomic_DNA"/>
</dbReference>
<evidence type="ECO:0008006" key="5">
    <source>
        <dbReference type="Google" id="ProtNLM"/>
    </source>
</evidence>
<name>A0AA39HUS8_9BILA</name>